<evidence type="ECO:0000313" key="2">
    <source>
        <dbReference type="Proteomes" id="UP000683291"/>
    </source>
</evidence>
<accession>A0A975JEP8</accession>
<sequence>MFRHIAAAAVAASVSFLTPASVDAQQRDRLGYGRLMSNDYFGDGKDRWRTGSWTSSRVWGSDWNGALTPGFGDLIELRLSSEIIAPDNLERPQAGDRRYVGALSAGVHTHFEWNGLETALGADLVLTGSGTGLGSLQRQVHKALGVREPSRAVLDNQISGVHPTLVAEMGRTLTLSPDLTLRPFVEARAGAETMVRAGADLTFGGVGAGELLVRESVSGHRYRVIQNADPTGFSFLLGADFAHVADSQYLPDDDGFELTDSRDRLRAGVHWQGRTASAFYGLTYLGEEFEAQTEGQVIGSFRINLSF</sequence>
<proteinExistence type="predicted"/>
<dbReference type="RefSeq" id="WP_212705053.1">
    <property type="nucleotide sequence ID" value="NZ_CP073581.1"/>
</dbReference>
<dbReference type="Gene3D" id="2.40.128.140">
    <property type="entry name" value="Outer membrane protein"/>
    <property type="match status" value="1"/>
</dbReference>
<keyword evidence="2" id="KW-1185">Reference proteome</keyword>
<dbReference type="InterPro" id="IPR018707">
    <property type="entry name" value="LpxR"/>
</dbReference>
<evidence type="ECO:0000313" key="1">
    <source>
        <dbReference type="EMBL" id="QUJ76856.1"/>
    </source>
</evidence>
<name>A0A975JEP8_9RHOB</name>
<organism evidence="1 2">
    <name type="scientific">Sulfitobacter albidus</name>
    <dbReference type="NCBI Taxonomy" id="2829501"/>
    <lineage>
        <taxon>Bacteria</taxon>
        <taxon>Pseudomonadati</taxon>
        <taxon>Pseudomonadota</taxon>
        <taxon>Alphaproteobacteria</taxon>
        <taxon>Rhodobacterales</taxon>
        <taxon>Roseobacteraceae</taxon>
        <taxon>Sulfitobacter</taxon>
    </lineage>
</organism>
<dbReference type="Pfam" id="PF09982">
    <property type="entry name" value="LpxR"/>
    <property type="match status" value="1"/>
</dbReference>
<dbReference type="KEGG" id="sual:KDD17_01985"/>
<reference evidence="1" key="1">
    <citation type="submission" date="2021-04" db="EMBL/GenBank/DDBJ databases">
        <title>Complete genome sequence for Sulfitobacter sp. strain JK7-1.</title>
        <authorList>
            <person name="Park S.-J."/>
        </authorList>
    </citation>
    <scope>NUCLEOTIDE SEQUENCE</scope>
    <source>
        <strain evidence="1">JK7-1</strain>
    </source>
</reference>
<dbReference type="Proteomes" id="UP000683291">
    <property type="component" value="Chromosome 1"/>
</dbReference>
<dbReference type="AlphaFoldDB" id="A0A975JEP8"/>
<dbReference type="EMBL" id="CP073581">
    <property type="protein sequence ID" value="QUJ76856.1"/>
    <property type="molecule type" value="Genomic_DNA"/>
</dbReference>
<protein>
    <submittedName>
        <fullName evidence="1">DUF2219 family protein</fullName>
    </submittedName>
</protein>
<gene>
    <name evidence="1" type="ORF">KDD17_01985</name>
</gene>
<dbReference type="InterPro" id="IPR037107">
    <property type="entry name" value="Put_OMP_sf"/>
</dbReference>